<dbReference type="InterPro" id="IPR055170">
    <property type="entry name" value="GFO_IDH_MocA-like_dom"/>
</dbReference>
<dbReference type="Pfam" id="PF22725">
    <property type="entry name" value="GFO_IDH_MocA_C3"/>
    <property type="match status" value="1"/>
</dbReference>
<organism evidence="2 3">
    <name type="scientific">Klebsiella michiganensis</name>
    <dbReference type="NCBI Taxonomy" id="1134687"/>
    <lineage>
        <taxon>Bacteria</taxon>
        <taxon>Pseudomonadati</taxon>
        <taxon>Pseudomonadota</taxon>
        <taxon>Gammaproteobacteria</taxon>
        <taxon>Enterobacterales</taxon>
        <taxon>Enterobacteriaceae</taxon>
        <taxon>Klebsiella/Raoultella group</taxon>
        <taxon>Klebsiella</taxon>
    </lineage>
</organism>
<dbReference type="Gene3D" id="3.30.360.10">
    <property type="entry name" value="Dihydrodipicolinate Reductase, domain 2"/>
    <property type="match status" value="1"/>
</dbReference>
<reference evidence="2 3" key="1">
    <citation type="submission" date="2018-06" db="EMBL/GenBank/DDBJ databases">
        <authorList>
            <consortium name="Pathogen Informatics"/>
            <person name="Doyle S."/>
        </authorList>
    </citation>
    <scope>NUCLEOTIDE SEQUENCE [LARGE SCALE GENOMIC DNA]</scope>
    <source>
        <strain evidence="2 3">NCTC11694</strain>
    </source>
</reference>
<dbReference type="Proteomes" id="UP000255050">
    <property type="component" value="Unassembled WGS sequence"/>
</dbReference>
<accession>A0A7H4MVR2</accession>
<gene>
    <name evidence="2" type="primary">iolG_3</name>
    <name evidence="2" type="ORF">NCTC11694_06775</name>
</gene>
<comment type="caution">
    <text evidence="2">The sequence shown here is derived from an EMBL/GenBank/DDBJ whole genome shotgun (WGS) entry which is preliminary data.</text>
</comment>
<feature type="domain" description="GFO/IDH/MocA-like oxidoreductase" evidence="1">
    <location>
        <begin position="19"/>
        <end position="97"/>
    </location>
</feature>
<dbReference type="GO" id="GO:0050112">
    <property type="term" value="F:inositol 2-dehydrogenase (NAD+) activity"/>
    <property type="evidence" value="ECO:0007669"/>
    <property type="project" value="UniProtKB-EC"/>
</dbReference>
<dbReference type="EC" id="1.1.1.18" evidence="2"/>
<sequence>MLIHCAHRNASVPESYTLEMAINDSATHEIDIIRYLLNENIVSVRVDKPQKKTRRACAHLQDPLIVIFETESGVRIDDELFVNCDYGYDIRCEVIGEMPSAR</sequence>
<evidence type="ECO:0000313" key="3">
    <source>
        <dbReference type="Proteomes" id="UP000255050"/>
    </source>
</evidence>
<protein>
    <submittedName>
        <fullName evidence="2">Myo-inositol 2-dehydrogenase</fullName>
        <ecNumber evidence="2">1.1.1.18</ecNumber>
    </submittedName>
</protein>
<dbReference type="EMBL" id="UGJR01000006">
    <property type="protein sequence ID" value="STT07175.1"/>
    <property type="molecule type" value="Genomic_DNA"/>
</dbReference>
<evidence type="ECO:0000313" key="2">
    <source>
        <dbReference type="EMBL" id="STT07175.1"/>
    </source>
</evidence>
<name>A0A7H4MVR2_9ENTR</name>
<evidence type="ECO:0000259" key="1">
    <source>
        <dbReference type="Pfam" id="PF22725"/>
    </source>
</evidence>
<dbReference type="AlphaFoldDB" id="A0A7H4MVR2"/>
<proteinExistence type="predicted"/>
<keyword evidence="2" id="KW-0560">Oxidoreductase</keyword>
<dbReference type="SUPFAM" id="SSF55347">
    <property type="entry name" value="Glyceraldehyde-3-phosphate dehydrogenase-like, C-terminal domain"/>
    <property type="match status" value="1"/>
</dbReference>